<dbReference type="InterPro" id="IPR011047">
    <property type="entry name" value="Quinoprotein_ADH-like_sf"/>
</dbReference>
<dbReference type="SUPFAM" id="SSF53850">
    <property type="entry name" value="Periplasmic binding protein-like II"/>
    <property type="match status" value="1"/>
</dbReference>
<protein>
    <submittedName>
        <fullName evidence="2">ABC transporter substrate-binding protein</fullName>
    </submittedName>
</protein>
<dbReference type="Gene3D" id="2.120.10.10">
    <property type="match status" value="1"/>
</dbReference>
<dbReference type="PROSITE" id="PS51257">
    <property type="entry name" value="PROKAR_LIPOPROTEIN"/>
    <property type="match status" value="1"/>
</dbReference>
<proteinExistence type="predicted"/>
<accession>A0A173XZW2</accession>
<evidence type="ECO:0000256" key="1">
    <source>
        <dbReference type="SAM" id="MobiDB-lite"/>
    </source>
</evidence>
<dbReference type="OrthoDB" id="2081033at2"/>
<name>A0A173XZW2_9CLOT</name>
<reference evidence="2 3" key="1">
    <citation type="submission" date="2015-09" db="EMBL/GenBank/DDBJ databases">
        <authorList>
            <consortium name="Pathogen Informatics"/>
        </authorList>
    </citation>
    <scope>NUCLEOTIDE SEQUENCE [LARGE SCALE GENOMIC DNA]</scope>
    <source>
        <strain evidence="2 3">2789STDY5834855</strain>
    </source>
</reference>
<sequence length="833" mass="93583">MGKNLKKIMAITLSFTLAVGITGCSKGSGKSSMGRYVEERYESPTNGYAQNLTTLEDGRIAMFGYSEETSKESAFISEDGGQTWTNESIELPKQEGKETYTNNIGYLNDGRILVSYYFADPYVEPSEDEGAVDDSLSTEGEDSEIMNEGDYSYEEPEFKYAVIETDGTITDIDLDLESYNDGEESWGYNTFKCAPNGDVFFSAGSNNELVVQFDGETFEEKYVYEGSDYIDNFVFVGDSLITTSYDAIIEYDITNGKEKGNLKALEKEALGENSNYYPTFVNSGSKDTLYYYTTLGLYAYDMKSEKADMIIDGAISTFGDNESQLMGFVEKGEKNFLAVFSDWSNGGLSVINYTYDPDIPSVPENQLVVYSLLENYTIRQAISSYAKEHPDTYVKYEIGLNYGDGTTQSDALKTLNTEIMAGNGPDVVILDGLTAESYIEKGLLEDMSDIINPLVEDGTIFKNIADAYTNDGKIYQIPTSFKYPILLGNKEDIDSVSDLNSLVELTKKLSTQTDKRIFENYFSPRSLVYLLYYLYGNDWLNDDNTINEEALNNFFTKANEMYGYLQTNEEAYMKTMEDKYSQLEEYSEDFDMSVDSEEYIDEDVDGEYSEEDYEDLYAVYDLQYYLNPTIYADSFLFDRSSSLAMGGLSGTYDYGTMVTVLNNSPEISYKVLTRGEENIFIPSNIVGINAKGKNKDQAKEIVTSLLNGNSNDRYSSDGFSINVNKFNDAFSIEKMKEEGYELELDEATNHYTQGTWGWSDEFGNSKEVNILLPNDEDVSKLKGEIESLNVGTTVNTVLLTEVAKQFDSYAQGEISLEDAINTVVDNLDLYLSE</sequence>
<dbReference type="AlphaFoldDB" id="A0A173XZW2"/>
<dbReference type="EMBL" id="CYZV01000002">
    <property type="protein sequence ID" value="CUN56536.1"/>
    <property type="molecule type" value="Genomic_DNA"/>
</dbReference>
<evidence type="ECO:0000313" key="3">
    <source>
        <dbReference type="Proteomes" id="UP000095558"/>
    </source>
</evidence>
<dbReference type="SUPFAM" id="SSF50998">
    <property type="entry name" value="Quinoprotein alcohol dehydrogenase-like"/>
    <property type="match status" value="1"/>
</dbReference>
<dbReference type="Proteomes" id="UP000095558">
    <property type="component" value="Unassembled WGS sequence"/>
</dbReference>
<dbReference type="InterPro" id="IPR006059">
    <property type="entry name" value="SBP"/>
</dbReference>
<organism evidence="2 3">
    <name type="scientific">Clostridium disporicum</name>
    <dbReference type="NCBI Taxonomy" id="84024"/>
    <lineage>
        <taxon>Bacteria</taxon>
        <taxon>Bacillati</taxon>
        <taxon>Bacillota</taxon>
        <taxon>Clostridia</taxon>
        <taxon>Eubacteriales</taxon>
        <taxon>Clostridiaceae</taxon>
        <taxon>Clostridium</taxon>
    </lineage>
</organism>
<dbReference type="Pfam" id="PF13416">
    <property type="entry name" value="SBP_bac_8"/>
    <property type="match status" value="1"/>
</dbReference>
<dbReference type="RefSeq" id="WP_055274966.1">
    <property type="nucleotide sequence ID" value="NZ_CYZV01000002.1"/>
</dbReference>
<gene>
    <name evidence="2" type="ORF">ERS852470_00211</name>
</gene>
<evidence type="ECO:0000313" key="2">
    <source>
        <dbReference type="EMBL" id="CUN56536.1"/>
    </source>
</evidence>
<feature type="region of interest" description="Disordered" evidence="1">
    <location>
        <begin position="126"/>
        <end position="145"/>
    </location>
</feature>
<dbReference type="Gene3D" id="3.40.190.10">
    <property type="entry name" value="Periplasmic binding protein-like II"/>
    <property type="match status" value="1"/>
</dbReference>